<evidence type="ECO:0000313" key="2">
    <source>
        <dbReference type="EMBL" id="MDR6969682.1"/>
    </source>
</evidence>
<keyword evidence="1" id="KW-0732">Signal</keyword>
<reference evidence="2 3" key="1">
    <citation type="submission" date="2023-07" db="EMBL/GenBank/DDBJ databases">
        <title>Sorghum-associated microbial communities from plants grown in Nebraska, USA.</title>
        <authorList>
            <person name="Schachtman D."/>
        </authorList>
    </citation>
    <scope>NUCLEOTIDE SEQUENCE [LARGE SCALE GENOMIC DNA]</scope>
    <source>
        <strain evidence="2 3">3773</strain>
    </source>
</reference>
<protein>
    <recommendedName>
        <fullName evidence="4">YD repeat-containing protein</fullName>
    </recommendedName>
</protein>
<comment type="caution">
    <text evidence="2">The sequence shown here is derived from an EMBL/GenBank/DDBJ whole genome shotgun (WGS) entry which is preliminary data.</text>
</comment>
<feature type="signal peptide" evidence="1">
    <location>
        <begin position="1"/>
        <end position="23"/>
    </location>
</feature>
<evidence type="ECO:0000256" key="1">
    <source>
        <dbReference type="SAM" id="SignalP"/>
    </source>
</evidence>
<sequence length="1087" mass="121652">MNIRTRIYSIAIFTALASSQLMAQQLPNVIPPSPEATSLAKFVDMPVSHYNGLPNISIPIYTIDAGSVQVPISLSYHAKGIQVAEIASRVGTGWALNAGGLITRQARDMPDDHHSGRGYLAKKFTSDFFTNPATRALVHSMSSQAGSSKQDLEPDLFMFNFMGFSGKFIFDHVTKKPVLQKADDIKIEPVFEIPGTFSKITSWLVTDQQGIKYTFTAKDAAYDIQKYIFTHVTGGGLLLDNSIGAQEALSSAKEINAWYLTSIETPQKDVVGFTYNWELVNYYTKDADEFGGIPKTLFSYNEMYQHQLSSISFRGGKVYFTPDTVERQDLNNGYPLKHIRVENSQGLTIKSFTLEYFYTTASPNNDVLFYLDFIDAHAKKRLFLDKIAETDSSIPKKTLVHDFNYNPLPLPNRHSVSIDNWGYFNGIGGAQYVSNVLRPYGRIVHTDKVEAGMLKEIIYPTGGYSRFEYEQNKVAPPDFMDEIAITHNNPMSPQSFGMVNDGPPVVNDSYTDSFTIDGTANVILDVWVQFPDTDCPPGIVSSGCIYKIFILNSSGQQILHSLPLGRYSFSMAPGTYMVKVTPKGAIASPFDWQYKSYFVSLKWRLSTDPEELLAGGKRIKKITKGEGSIVHLKKEFFYEENGISTGKVFSIPNYYQKFRVGMLATSNMSTSPMSSVNNGALGYSKITEIDSQNNGKTVYTFTNFKDTGTFYRWPYHTPNDMEWTRGLPLETEIFSSTGTNQYRLEKKVKNKYVYYNNSNSPISDPLVLENPDPLDEPYAEYLASFKKYRIPIIKSGHYALLANGFPIVSTPTPDTYRLAYFYAGRLNLSESIVYDYFYDGSSTVNIAERKSIFTHDSPVHHQMTKKSDNLSDGSVVETRYNYAKDAGMAGEPQRTDLVEANRLLPPLSTSVFSGLGEKLSETKTLYKDWDPGAGLHLSPEVIKTSKGGAETEPRVKYNALDITTGNPLEVEQAGGTKISYIWGYNKTQPIAKIENATNAEIKTALGVTDLTLVNETDLTAINSLRVSLPDAMVTTYTYKPLVGITSITDPKGDKITYHYDSFNRLQFVKDKDGNILSENQYRYRTQN</sequence>
<accession>A0ABU1TUX3</accession>
<name>A0ABU1TUX3_9FLAO</name>
<organism evidence="2 3">
    <name type="scientific">Flavobacterium arsenatis</name>
    <dbReference type="NCBI Taxonomy" id="1484332"/>
    <lineage>
        <taxon>Bacteria</taxon>
        <taxon>Pseudomonadati</taxon>
        <taxon>Bacteroidota</taxon>
        <taxon>Flavobacteriia</taxon>
        <taxon>Flavobacteriales</taxon>
        <taxon>Flavobacteriaceae</taxon>
        <taxon>Flavobacterium</taxon>
    </lineage>
</organism>
<dbReference type="Gene3D" id="2.180.10.10">
    <property type="entry name" value="RHS repeat-associated core"/>
    <property type="match status" value="1"/>
</dbReference>
<dbReference type="EMBL" id="JAVDVI010000031">
    <property type="protein sequence ID" value="MDR6969682.1"/>
    <property type="molecule type" value="Genomic_DNA"/>
</dbReference>
<evidence type="ECO:0008006" key="4">
    <source>
        <dbReference type="Google" id="ProtNLM"/>
    </source>
</evidence>
<keyword evidence="3" id="KW-1185">Reference proteome</keyword>
<feature type="chain" id="PRO_5046432200" description="YD repeat-containing protein" evidence="1">
    <location>
        <begin position="24"/>
        <end position="1087"/>
    </location>
</feature>
<evidence type="ECO:0000313" key="3">
    <source>
        <dbReference type="Proteomes" id="UP001255185"/>
    </source>
</evidence>
<dbReference type="Proteomes" id="UP001255185">
    <property type="component" value="Unassembled WGS sequence"/>
</dbReference>
<gene>
    <name evidence="2" type="ORF">J2X31_003716</name>
</gene>
<proteinExistence type="predicted"/>